<keyword evidence="1" id="KW-0175">Coiled coil</keyword>
<gene>
    <name evidence="2" type="ORF">EY666_09980</name>
</gene>
<comment type="caution">
    <text evidence="2">The sequence shown here is derived from an EMBL/GenBank/DDBJ whole genome shotgun (WGS) entry which is preliminary data.</text>
</comment>
<dbReference type="EMBL" id="SIYF01000230">
    <property type="protein sequence ID" value="TKK84758.1"/>
    <property type="molecule type" value="Genomic_DNA"/>
</dbReference>
<accession>A0A4U3M726</accession>
<evidence type="ECO:0000313" key="2">
    <source>
        <dbReference type="EMBL" id="TKK84758.1"/>
    </source>
</evidence>
<protein>
    <submittedName>
        <fullName evidence="2">Uncharacterized protein</fullName>
    </submittedName>
</protein>
<proteinExistence type="predicted"/>
<name>A0A4U3M726_ENTFL</name>
<reference evidence="2 3" key="1">
    <citation type="submission" date="2019-02" db="EMBL/GenBank/DDBJ databases">
        <title>Bacteria dissemination in different level of health care in South Africa: the effectiveness of infections prevention and control.</title>
        <authorList>
            <person name="Shobo C."/>
            <person name="Amoako D.G."/>
            <person name="Allam M."/>
            <person name="Ismail A."/>
            <person name="Bester L.A."/>
            <person name="Essack S.Y."/>
        </authorList>
    </citation>
    <scope>NUCLEOTIDE SEQUENCE [LARGE SCALE GENOMIC DNA]</scope>
    <source>
        <strain evidence="2 3">2SIL2</strain>
    </source>
</reference>
<sequence length="147" mass="17129">MDSVQRFEARFTNEDSPFGLAYIERYAEQYPGKKNAELLTMIFEEHARMKEELETLQQLKEELLEDVKKELDPIRIRTGYIDKNTRVLMEIENGRLIKEGISSLGGMSDLVAKPMKQAIQRVSDEIAAYRTKKLNRERYKGPKEGNE</sequence>
<organism evidence="2 3">
    <name type="scientific">Enterococcus faecalis</name>
    <name type="common">Streptococcus faecalis</name>
    <dbReference type="NCBI Taxonomy" id="1351"/>
    <lineage>
        <taxon>Bacteria</taxon>
        <taxon>Bacillati</taxon>
        <taxon>Bacillota</taxon>
        <taxon>Bacilli</taxon>
        <taxon>Lactobacillales</taxon>
        <taxon>Enterococcaceae</taxon>
        <taxon>Enterococcus</taxon>
    </lineage>
</organism>
<feature type="coiled-coil region" evidence="1">
    <location>
        <begin position="39"/>
        <end position="70"/>
    </location>
</feature>
<evidence type="ECO:0000313" key="3">
    <source>
        <dbReference type="Proteomes" id="UP000305511"/>
    </source>
</evidence>
<evidence type="ECO:0000256" key="1">
    <source>
        <dbReference type="SAM" id="Coils"/>
    </source>
</evidence>
<dbReference type="Proteomes" id="UP000305511">
    <property type="component" value="Unassembled WGS sequence"/>
</dbReference>
<dbReference type="RefSeq" id="WP_137274136.1">
    <property type="nucleotide sequence ID" value="NZ_SIYF01000230.1"/>
</dbReference>
<dbReference type="AlphaFoldDB" id="A0A4U3M726"/>